<sequence length="244" mass="27702">MIIYDQLSKMIHLRQREETTAASKRTAKDTADISPKGEGSTNVKIKTYSLDEIAQHNTAEDLWMIIHNKVYDVTSIIDQHPGGAEVLFDFAGGDGTVPFDDVGHSQDSVEMLRPLFLGIVSKDDESVSEIVLTETHGIISNDKDEILMKIDDEFDEELAPGIKYYNILGIESEKNNSSLGQSAYWKRYIQKKKEQKQGKSNYLGLTERSMNICLIIIAILALFGFIYIQKLKADHRDLHEWLYD</sequence>
<dbReference type="InterPro" id="IPR001199">
    <property type="entry name" value="Cyt_B5-like_heme/steroid-bd"/>
</dbReference>
<evidence type="ECO:0000256" key="14">
    <source>
        <dbReference type="SAM" id="Phobius"/>
    </source>
</evidence>
<evidence type="ECO:0000256" key="7">
    <source>
        <dbReference type="ARBA" id="ARBA00022848"/>
    </source>
</evidence>
<evidence type="ECO:0000256" key="6">
    <source>
        <dbReference type="ARBA" id="ARBA00022824"/>
    </source>
</evidence>
<dbReference type="InterPro" id="IPR050668">
    <property type="entry name" value="Cytochrome_b5"/>
</dbReference>
<evidence type="ECO:0000256" key="11">
    <source>
        <dbReference type="ARBA" id="ARBA00037877"/>
    </source>
</evidence>
<reference evidence="16" key="1">
    <citation type="journal article" date="2021" name="Open Biol.">
        <title>Shared evolutionary footprints suggest mitochondrial oxidative damage underlies multiple complex I losses in fungi.</title>
        <authorList>
            <person name="Schikora-Tamarit M.A."/>
            <person name="Marcet-Houben M."/>
            <person name="Nosek J."/>
            <person name="Gabaldon T."/>
        </authorList>
    </citation>
    <scope>NUCLEOTIDE SEQUENCE</scope>
    <source>
        <strain evidence="16">CBS2887</strain>
    </source>
</reference>
<evidence type="ECO:0000256" key="9">
    <source>
        <dbReference type="ARBA" id="ARBA00023004"/>
    </source>
</evidence>
<dbReference type="GO" id="GO:0020037">
    <property type="term" value="F:heme binding"/>
    <property type="evidence" value="ECO:0007669"/>
    <property type="project" value="TreeGrafter"/>
</dbReference>
<proteinExistence type="inferred from homology"/>
<keyword evidence="17" id="KW-1185">Reference proteome</keyword>
<reference evidence="16" key="2">
    <citation type="submission" date="2021-01" db="EMBL/GenBank/DDBJ databases">
        <authorList>
            <person name="Schikora-Tamarit M.A."/>
        </authorList>
    </citation>
    <scope>NUCLEOTIDE SEQUENCE</scope>
    <source>
        <strain evidence="16">CBS2887</strain>
    </source>
</reference>
<keyword evidence="14" id="KW-1133">Transmembrane helix</keyword>
<dbReference type="GO" id="GO:0016126">
    <property type="term" value="P:sterol biosynthetic process"/>
    <property type="evidence" value="ECO:0007669"/>
    <property type="project" value="TreeGrafter"/>
</dbReference>
<dbReference type="GO" id="GO:0046872">
    <property type="term" value="F:metal ion binding"/>
    <property type="evidence" value="ECO:0007669"/>
    <property type="project" value="UniProtKB-KW"/>
</dbReference>
<keyword evidence="6" id="KW-0256">Endoplasmic reticulum</keyword>
<keyword evidence="8" id="KW-0249">Electron transport</keyword>
<organism evidence="16 17">
    <name type="scientific">Wickerhamomyces pijperi</name>
    <name type="common">Yeast</name>
    <name type="synonym">Pichia pijperi</name>
    <dbReference type="NCBI Taxonomy" id="599730"/>
    <lineage>
        <taxon>Eukaryota</taxon>
        <taxon>Fungi</taxon>
        <taxon>Dikarya</taxon>
        <taxon>Ascomycota</taxon>
        <taxon>Saccharomycotina</taxon>
        <taxon>Saccharomycetes</taxon>
        <taxon>Phaffomycetales</taxon>
        <taxon>Wickerhamomycetaceae</taxon>
        <taxon>Wickerhamomyces</taxon>
    </lineage>
</organism>
<dbReference type="FunFam" id="3.10.120.10:FF:000002">
    <property type="entry name" value="Cytochrome b5 type B"/>
    <property type="match status" value="1"/>
</dbReference>
<evidence type="ECO:0000313" key="17">
    <source>
        <dbReference type="Proteomes" id="UP000774326"/>
    </source>
</evidence>
<comment type="similarity">
    <text evidence="12">Belongs to the cytochrome b5 family.</text>
</comment>
<feature type="region of interest" description="Disordered" evidence="13">
    <location>
        <begin position="18"/>
        <end position="40"/>
    </location>
</feature>
<keyword evidence="7" id="KW-0492">Microsome</keyword>
<keyword evidence="9" id="KW-0408">Iron</keyword>
<keyword evidence="4 14" id="KW-0812">Transmembrane</keyword>
<comment type="caution">
    <text evidence="16">The sequence shown here is derived from an EMBL/GenBank/DDBJ whole genome shotgun (WGS) entry which is preliminary data.</text>
</comment>
<evidence type="ECO:0000256" key="2">
    <source>
        <dbReference type="ARBA" id="ARBA00022448"/>
    </source>
</evidence>
<keyword evidence="5" id="KW-0479">Metal-binding</keyword>
<dbReference type="PANTHER" id="PTHR19359">
    <property type="entry name" value="CYTOCHROME B5"/>
    <property type="match status" value="1"/>
</dbReference>
<dbReference type="Proteomes" id="UP000774326">
    <property type="component" value="Unassembled WGS sequence"/>
</dbReference>
<keyword evidence="2" id="KW-0813">Transport</keyword>
<dbReference type="Gene3D" id="3.10.120.10">
    <property type="entry name" value="Cytochrome b5-like heme/steroid binding domain"/>
    <property type="match status" value="1"/>
</dbReference>
<dbReference type="GO" id="GO:0005789">
    <property type="term" value="C:endoplasmic reticulum membrane"/>
    <property type="evidence" value="ECO:0007669"/>
    <property type="project" value="UniProtKB-SubCell"/>
</dbReference>
<dbReference type="InterPro" id="IPR036400">
    <property type="entry name" value="Cyt_B5-like_heme/steroid_sf"/>
</dbReference>
<evidence type="ECO:0000259" key="15">
    <source>
        <dbReference type="PROSITE" id="PS50255"/>
    </source>
</evidence>
<dbReference type="Pfam" id="PF00173">
    <property type="entry name" value="Cyt-b5"/>
    <property type="match status" value="1"/>
</dbReference>
<name>A0A9P8PME9_WICPI</name>
<evidence type="ECO:0000313" key="16">
    <source>
        <dbReference type="EMBL" id="KAH3674983.1"/>
    </source>
</evidence>
<comment type="subcellular location">
    <subcellularLocation>
        <location evidence="1">Endoplasmic reticulum membrane</location>
        <topology evidence="1">Single-pass membrane protein</topology>
        <orientation evidence="1">Cytoplasmic side</orientation>
    </subcellularLocation>
    <subcellularLocation>
        <location evidence="11">Microsome membrane</location>
        <topology evidence="11">Single-pass membrane protein</topology>
        <orientation evidence="11">Cytoplasmic side</orientation>
    </subcellularLocation>
</comment>
<evidence type="ECO:0000256" key="13">
    <source>
        <dbReference type="SAM" id="MobiDB-lite"/>
    </source>
</evidence>
<feature type="transmembrane region" description="Helical" evidence="14">
    <location>
        <begin position="209"/>
        <end position="228"/>
    </location>
</feature>
<feature type="domain" description="Cytochrome b5 heme-binding" evidence="15">
    <location>
        <begin position="45"/>
        <end position="121"/>
    </location>
</feature>
<keyword evidence="3" id="KW-0349">Heme</keyword>
<evidence type="ECO:0000256" key="4">
    <source>
        <dbReference type="ARBA" id="ARBA00022692"/>
    </source>
</evidence>
<dbReference type="AlphaFoldDB" id="A0A9P8PME9"/>
<evidence type="ECO:0000256" key="3">
    <source>
        <dbReference type="ARBA" id="ARBA00022617"/>
    </source>
</evidence>
<evidence type="ECO:0000256" key="10">
    <source>
        <dbReference type="ARBA" id="ARBA00023136"/>
    </source>
</evidence>
<dbReference type="SMART" id="SM01117">
    <property type="entry name" value="Cyt-b5"/>
    <property type="match status" value="1"/>
</dbReference>
<evidence type="ECO:0000256" key="8">
    <source>
        <dbReference type="ARBA" id="ARBA00022982"/>
    </source>
</evidence>
<dbReference type="PROSITE" id="PS50255">
    <property type="entry name" value="CYTOCHROME_B5_2"/>
    <property type="match status" value="1"/>
</dbReference>
<protein>
    <recommendedName>
        <fullName evidence="15">Cytochrome b5 heme-binding domain-containing protein</fullName>
    </recommendedName>
</protein>
<evidence type="ECO:0000256" key="5">
    <source>
        <dbReference type="ARBA" id="ARBA00022723"/>
    </source>
</evidence>
<dbReference type="PANTHER" id="PTHR19359:SF150">
    <property type="entry name" value="CYTOCHROME B5"/>
    <property type="match status" value="1"/>
</dbReference>
<keyword evidence="10 14" id="KW-0472">Membrane</keyword>
<accession>A0A9P8PME9</accession>
<dbReference type="SUPFAM" id="SSF55856">
    <property type="entry name" value="Cytochrome b5-like heme/steroid binding domain"/>
    <property type="match status" value="1"/>
</dbReference>
<gene>
    <name evidence="16" type="ORF">WICPIJ_009369</name>
</gene>
<dbReference type="OrthoDB" id="260519at2759"/>
<dbReference type="EMBL" id="JAEUBG010005434">
    <property type="protein sequence ID" value="KAH3674983.1"/>
    <property type="molecule type" value="Genomic_DNA"/>
</dbReference>
<evidence type="ECO:0000256" key="12">
    <source>
        <dbReference type="ARBA" id="ARBA00038168"/>
    </source>
</evidence>
<evidence type="ECO:0000256" key="1">
    <source>
        <dbReference type="ARBA" id="ARBA00004131"/>
    </source>
</evidence>